<evidence type="ECO:0000313" key="2">
    <source>
        <dbReference type="Proteomes" id="UP000436047"/>
    </source>
</evidence>
<dbReference type="GeneID" id="86055731"/>
<organism evidence="1 2">
    <name type="scientific">Eisenbergiella porci</name>
    <dbReference type="NCBI Taxonomy" id="2652274"/>
    <lineage>
        <taxon>Bacteria</taxon>
        <taxon>Bacillati</taxon>
        <taxon>Bacillota</taxon>
        <taxon>Clostridia</taxon>
        <taxon>Lachnospirales</taxon>
        <taxon>Lachnospiraceae</taxon>
        <taxon>Eisenbergiella</taxon>
    </lineage>
</organism>
<gene>
    <name evidence="1" type="ORF">FYJ45_22200</name>
</gene>
<dbReference type="AlphaFoldDB" id="A0A6N7WJH1"/>
<name>A0A6N7WJH1_9FIRM</name>
<dbReference type="RefSeq" id="WP_154467271.1">
    <property type="nucleotide sequence ID" value="NZ_VUMI01000049.1"/>
</dbReference>
<comment type="caution">
    <text evidence="1">The sequence shown here is derived from an EMBL/GenBank/DDBJ whole genome shotgun (WGS) entry which is preliminary data.</text>
</comment>
<accession>A0A6N7WJH1</accession>
<dbReference type="EMBL" id="VUMI01000049">
    <property type="protein sequence ID" value="MSS90863.1"/>
    <property type="molecule type" value="Genomic_DNA"/>
</dbReference>
<proteinExistence type="predicted"/>
<evidence type="ECO:0000313" key="1">
    <source>
        <dbReference type="EMBL" id="MSS90863.1"/>
    </source>
</evidence>
<keyword evidence="2" id="KW-1185">Reference proteome</keyword>
<dbReference type="Proteomes" id="UP000436047">
    <property type="component" value="Unassembled WGS sequence"/>
</dbReference>
<reference evidence="1 2" key="1">
    <citation type="submission" date="2019-08" db="EMBL/GenBank/DDBJ databases">
        <title>In-depth cultivation of the pig gut microbiome towards novel bacterial diversity and tailored functional studies.</title>
        <authorList>
            <person name="Wylensek D."/>
            <person name="Hitch T.C.A."/>
            <person name="Clavel T."/>
        </authorList>
    </citation>
    <scope>NUCLEOTIDE SEQUENCE [LARGE SCALE GENOMIC DNA]</scope>
    <source>
        <strain evidence="1 2">WCA-389-WT-23B</strain>
    </source>
</reference>
<sequence length="196" mass="22406">MEIERVESAFNGVRKGLERIGAEMYTGSHEAPEKAGEYNLRVSAYDDGGNVAIADKTVGVTKWHAPKTNWQPTDPVNIEDYNRIKNNLEFLNERASELYAAFLVQDMGADKIGYRTDYHADEWNLFEQNLDTINKHIFTQDYGPTVRFFDNGPFIDWEELNRLEGAILQMNILLDNLEAGLARLSFRLGDWKGVKV</sequence>
<protein>
    <submittedName>
        <fullName evidence="1">Uncharacterized protein</fullName>
    </submittedName>
</protein>